<protein>
    <submittedName>
        <fullName evidence="3">Uncharacterized protein</fullName>
    </submittedName>
</protein>
<evidence type="ECO:0000313" key="5">
    <source>
        <dbReference type="Proteomes" id="UP000811609"/>
    </source>
</evidence>
<evidence type="ECO:0000256" key="1">
    <source>
        <dbReference type="SAM" id="MobiDB-lite"/>
    </source>
</evidence>
<reference evidence="4" key="2">
    <citation type="submission" date="2021-01" db="EMBL/GenBank/DDBJ databases">
        <authorList>
            <person name="Lovell J.T."/>
            <person name="Bentley N."/>
            <person name="Bhattarai G."/>
            <person name="Jenkins J.W."/>
            <person name="Sreedasyam A."/>
            <person name="Alarcon Y."/>
            <person name="Bock C."/>
            <person name="Boston L."/>
            <person name="Carlson J."/>
            <person name="Cervantes K."/>
            <person name="Clermont K."/>
            <person name="Krom N."/>
            <person name="Kubenka K."/>
            <person name="Mamidi S."/>
            <person name="Mattison C."/>
            <person name="Monteros M."/>
            <person name="Pisani C."/>
            <person name="Plott C."/>
            <person name="Rajasekar S."/>
            <person name="Rhein H.S."/>
            <person name="Rohla C."/>
            <person name="Song M."/>
            <person name="Hilaire R.S."/>
            <person name="Shu S."/>
            <person name="Wells L."/>
            <person name="Wang X."/>
            <person name="Webber J."/>
            <person name="Heerema R.J."/>
            <person name="Klein P."/>
            <person name="Conner P."/>
            <person name="Grauke L."/>
            <person name="Grimwood J."/>
            <person name="Schmutz J."/>
            <person name="Randall J.J."/>
        </authorList>
    </citation>
    <scope>NUCLEOTIDE SEQUENCE</scope>
    <source>
        <tissue evidence="4">Leaf</tissue>
    </source>
</reference>
<dbReference type="Proteomes" id="UP000811609">
    <property type="component" value="Chromosome 3"/>
</dbReference>
<gene>
    <name evidence="3" type="ORF">CIPAW_03G022100</name>
    <name evidence="4" type="ORF">I3842_03G016700</name>
</gene>
<name>A0A8T1QYP1_CARIL</name>
<keyword evidence="2" id="KW-0732">Signal</keyword>
<accession>A0A8T1QYP1</accession>
<dbReference type="Proteomes" id="UP000811246">
    <property type="component" value="Chromosome 3"/>
</dbReference>
<feature type="region of interest" description="Disordered" evidence="1">
    <location>
        <begin position="28"/>
        <end position="51"/>
    </location>
</feature>
<proteinExistence type="predicted"/>
<keyword evidence="5" id="KW-1185">Reference proteome</keyword>
<dbReference type="EMBL" id="CM031827">
    <property type="protein sequence ID" value="KAG6719651.1"/>
    <property type="molecule type" value="Genomic_DNA"/>
</dbReference>
<dbReference type="AlphaFoldDB" id="A0A8T1QYP1"/>
<evidence type="ECO:0000313" key="4">
    <source>
        <dbReference type="EMBL" id="KAG6719651.1"/>
    </source>
</evidence>
<sequence>MKAIILICILFASLLILSPAITARELGESVSAGSGNRPRDPNTKASAICGKPADNPAYSKCIAKQKPKPTKCTRYDRGHCKPAT</sequence>
<evidence type="ECO:0000256" key="2">
    <source>
        <dbReference type="SAM" id="SignalP"/>
    </source>
</evidence>
<organism evidence="3 5">
    <name type="scientific">Carya illinoinensis</name>
    <name type="common">Pecan</name>
    <dbReference type="NCBI Taxonomy" id="32201"/>
    <lineage>
        <taxon>Eukaryota</taxon>
        <taxon>Viridiplantae</taxon>
        <taxon>Streptophyta</taxon>
        <taxon>Embryophyta</taxon>
        <taxon>Tracheophyta</taxon>
        <taxon>Spermatophyta</taxon>
        <taxon>Magnoliopsida</taxon>
        <taxon>eudicotyledons</taxon>
        <taxon>Gunneridae</taxon>
        <taxon>Pentapetalae</taxon>
        <taxon>rosids</taxon>
        <taxon>fabids</taxon>
        <taxon>Fagales</taxon>
        <taxon>Juglandaceae</taxon>
        <taxon>Carya</taxon>
    </lineage>
</organism>
<evidence type="ECO:0000313" key="3">
    <source>
        <dbReference type="EMBL" id="KAG6659274.1"/>
    </source>
</evidence>
<feature type="chain" id="PRO_5035744108" evidence="2">
    <location>
        <begin position="24"/>
        <end position="84"/>
    </location>
</feature>
<feature type="signal peptide" evidence="2">
    <location>
        <begin position="1"/>
        <end position="23"/>
    </location>
</feature>
<reference evidence="3" key="1">
    <citation type="submission" date="2020-12" db="EMBL/GenBank/DDBJ databases">
        <title>WGS assembly of Carya illinoinensis cv. Pawnee.</title>
        <authorList>
            <person name="Platts A."/>
            <person name="Shu S."/>
            <person name="Wright S."/>
            <person name="Barry K."/>
            <person name="Edger P."/>
            <person name="Pires J.C."/>
            <person name="Schmutz J."/>
        </authorList>
    </citation>
    <scope>NUCLEOTIDE SEQUENCE</scope>
    <source>
        <tissue evidence="3">Leaf</tissue>
    </source>
</reference>
<dbReference type="EMBL" id="CM031811">
    <property type="protein sequence ID" value="KAG6659274.1"/>
    <property type="molecule type" value="Genomic_DNA"/>
</dbReference>
<comment type="caution">
    <text evidence="3">The sequence shown here is derived from an EMBL/GenBank/DDBJ whole genome shotgun (WGS) entry which is preliminary data.</text>
</comment>